<name>A0ABX0LDW2_9BURK</name>
<dbReference type="EMBL" id="VUYU01000001">
    <property type="protein sequence ID" value="NHZ32109.1"/>
    <property type="molecule type" value="Genomic_DNA"/>
</dbReference>
<feature type="region of interest" description="Disordered" evidence="1">
    <location>
        <begin position="519"/>
        <end position="575"/>
    </location>
</feature>
<dbReference type="SUPFAM" id="SSF53474">
    <property type="entry name" value="alpha/beta-Hydrolases"/>
    <property type="match status" value="1"/>
</dbReference>
<keyword evidence="4" id="KW-1185">Reference proteome</keyword>
<reference evidence="3 4" key="1">
    <citation type="submission" date="2019-09" db="EMBL/GenBank/DDBJ databases">
        <title>Taxonomy of Antarctic Massilia spp.: description of Massilia rubra sp. nov., Massilia aquatica sp. nov., Massilia mucilaginosa sp. nov., Massilia frigida sp. nov. isolated from streams, lakes and regoliths.</title>
        <authorList>
            <person name="Holochova P."/>
            <person name="Sedlacek I."/>
            <person name="Kralova S."/>
            <person name="Maslanova I."/>
            <person name="Busse H.-J."/>
            <person name="Stankova E."/>
            <person name="Vrbovska V."/>
            <person name="Kovarovic V."/>
            <person name="Bartak M."/>
            <person name="Svec P."/>
            <person name="Pantucek R."/>
        </authorList>
    </citation>
    <scope>NUCLEOTIDE SEQUENCE [LARGE SCALE GENOMIC DNA]</scope>
    <source>
        <strain evidence="3 4">CCM 8692</strain>
    </source>
</reference>
<sequence length="736" mass="81594">MTAASNPEQAQGATAACSPLDEPDALMVGVNCGISLLNAKHLDVLMQLPLPGIIIFVHGVNSDGEWYEQAEDGLCKGLNDRLKRRDEHMVFPTPAGGQLRPVQYRAELTEDGFLNPDCTAKQFISEEEHFSPVIRFRWGYKASDVDLQQYGDGLYLNEKNYWGGGPFANGCTGLPDLWSSGLSDQLFLWLHVQHLNPTNNRDVYACPPRPYYVLAALRLAKLIESLRKKQADVPITIVCHSQGNMVGMAAAFIGDELADVTDKKGKSGRCVADTYVLCNPPFSLVGKNATQGWAERDMKDAQGNGGRQSLSARNRTLAAFFDILRKQVPKEQPVQSIDEFMKNEAHGFDAQSDRNKYGYGLKPSTYGRVTLYFNPHDQVISASTVQGIGWRGLSQQEINATNGGGTFCQRVFSQNFLVGLQGQYDFWENQYGKPKRGSQAFWSPESPKARYSISKGLDANTSFVGKIWTVITAPVMIVATGVTSIRINALPPDDWTVPLTAPILPEAFLPEGLRLGESSKNFDQGFDAPGEYRNKDREYKDGDPYKDEQAVSAGETAGAEAKPGGAAKGDKESEASLRYEHHAMLRMKARREGLYKKDAKVDEEDKPDSAREDYKAWRSKHIKSNLAANINAHATDHSTIMTNGMHAQKALAYDVAIGCCYIKKEDLHTLRIAADWRHLDGLETSDSNRVFLEYFKDGKIRAKPVENWATDVKEGLMPTKIVNQREIFGSSKGEKI</sequence>
<gene>
    <name evidence="3" type="ORF">F0185_00660</name>
</gene>
<evidence type="ECO:0000313" key="3">
    <source>
        <dbReference type="EMBL" id="NHZ32109.1"/>
    </source>
</evidence>
<feature type="compositionally biased region" description="Basic and acidic residues" evidence="1">
    <location>
        <begin position="530"/>
        <end position="549"/>
    </location>
</feature>
<dbReference type="Pfam" id="PF24322">
    <property type="entry name" value="Tle3"/>
    <property type="match status" value="1"/>
</dbReference>
<organism evidence="3 4">
    <name type="scientific">Massilia rubra</name>
    <dbReference type="NCBI Taxonomy" id="2607910"/>
    <lineage>
        <taxon>Bacteria</taxon>
        <taxon>Pseudomonadati</taxon>
        <taxon>Pseudomonadota</taxon>
        <taxon>Betaproteobacteria</taxon>
        <taxon>Burkholderiales</taxon>
        <taxon>Oxalobacteraceae</taxon>
        <taxon>Telluria group</taxon>
        <taxon>Massilia</taxon>
    </lineage>
</organism>
<protein>
    <recommendedName>
        <fullName evidence="2">T6SS Tle3 phospholipase effector alpha/beta domain-containing protein</fullName>
    </recommendedName>
</protein>
<comment type="caution">
    <text evidence="3">The sequence shown here is derived from an EMBL/GenBank/DDBJ whole genome shotgun (WGS) entry which is preliminary data.</text>
</comment>
<evidence type="ECO:0000313" key="4">
    <source>
        <dbReference type="Proteomes" id="UP000785613"/>
    </source>
</evidence>
<dbReference type="InterPro" id="IPR056221">
    <property type="entry name" value="Tle3_ab_dom"/>
</dbReference>
<evidence type="ECO:0000259" key="2">
    <source>
        <dbReference type="Pfam" id="PF24322"/>
    </source>
</evidence>
<dbReference type="RefSeq" id="WP_167220652.1">
    <property type="nucleotide sequence ID" value="NZ_VUYU01000001.1"/>
</dbReference>
<dbReference type="Proteomes" id="UP000785613">
    <property type="component" value="Unassembled WGS sequence"/>
</dbReference>
<dbReference type="InterPro" id="IPR029058">
    <property type="entry name" value="AB_hydrolase_fold"/>
</dbReference>
<accession>A0ABX0LDW2</accession>
<feature type="domain" description="T6SS Tle3 phospholipase effector alpha/beta" evidence="2">
    <location>
        <begin position="50"/>
        <end position="393"/>
    </location>
</feature>
<proteinExistence type="predicted"/>
<evidence type="ECO:0000256" key="1">
    <source>
        <dbReference type="SAM" id="MobiDB-lite"/>
    </source>
</evidence>
<feature type="compositionally biased region" description="Low complexity" evidence="1">
    <location>
        <begin position="553"/>
        <end position="565"/>
    </location>
</feature>